<dbReference type="GO" id="GO:0007264">
    <property type="term" value="P:small GTPase-mediated signal transduction"/>
    <property type="evidence" value="ECO:0007669"/>
    <property type="project" value="InterPro"/>
</dbReference>
<dbReference type="GO" id="GO:0005096">
    <property type="term" value="F:GTPase activator activity"/>
    <property type="evidence" value="ECO:0007669"/>
    <property type="project" value="InterPro"/>
</dbReference>
<dbReference type="Proteomes" id="UP000050741">
    <property type="component" value="Unassembled WGS sequence"/>
</dbReference>
<reference evidence="3" key="2">
    <citation type="submission" date="2016-06" db="UniProtKB">
        <authorList>
            <consortium name="WormBaseParasite"/>
        </authorList>
    </citation>
    <scope>IDENTIFICATION</scope>
</reference>
<dbReference type="PANTHER" id="PTHR12783">
    <property type="entry name" value="RALA BINDING PROTEIN 1 RALBP1"/>
    <property type="match status" value="1"/>
</dbReference>
<dbReference type="InterPro" id="IPR039767">
    <property type="entry name" value="RALBP1"/>
</dbReference>
<protein>
    <submittedName>
        <fullName evidence="3">GOLGA2L5 domain-containing protein</fullName>
    </submittedName>
</protein>
<keyword evidence="2" id="KW-1185">Reference proteome</keyword>
<evidence type="ECO:0000313" key="2">
    <source>
        <dbReference type="Proteomes" id="UP000050741"/>
    </source>
</evidence>
<dbReference type="Gene3D" id="1.20.58.90">
    <property type="match status" value="1"/>
</dbReference>
<organism evidence="2 3">
    <name type="scientific">Globodera pallida</name>
    <name type="common">Potato cyst nematode worm</name>
    <name type="synonym">Heterodera pallida</name>
    <dbReference type="NCBI Taxonomy" id="36090"/>
    <lineage>
        <taxon>Eukaryota</taxon>
        <taxon>Metazoa</taxon>
        <taxon>Ecdysozoa</taxon>
        <taxon>Nematoda</taxon>
        <taxon>Chromadorea</taxon>
        <taxon>Rhabditida</taxon>
        <taxon>Tylenchina</taxon>
        <taxon>Tylenchomorpha</taxon>
        <taxon>Tylenchoidea</taxon>
        <taxon>Heteroderidae</taxon>
        <taxon>Heteroderinae</taxon>
        <taxon>Globodera</taxon>
    </lineage>
</organism>
<feature type="compositionally biased region" description="Polar residues" evidence="1">
    <location>
        <begin position="214"/>
        <end position="226"/>
    </location>
</feature>
<evidence type="ECO:0000256" key="1">
    <source>
        <dbReference type="SAM" id="MobiDB-lite"/>
    </source>
</evidence>
<dbReference type="PANTHER" id="PTHR12783:SF5">
    <property type="entry name" value="RALA-BINDING PROTEIN 1"/>
    <property type="match status" value="1"/>
</dbReference>
<proteinExistence type="predicted"/>
<dbReference type="GO" id="GO:0031267">
    <property type="term" value="F:small GTPase binding"/>
    <property type="evidence" value="ECO:0007669"/>
    <property type="project" value="InterPro"/>
</dbReference>
<sequence length="311" mass="35408">MGMGSFGDFADVSFLSINVLLVIHRTSVHDKSIASITFSLRMQQSFSYLKPKSVEELQKNPPTALKELEDEIMKQQFVLEHLHGQIQQMREGGSAKTAAKEETLWAVQAAITMLKRRLKALNEKSRSDGRGERAAKPDGGTTDSPSEDEQTTNFGLLEKQLLAVQTNLREEIAEEKRQIAHLLSVLRELRNKLPEEEQNKMNSSQRQMCDETQKNNSLMSSQNDGTLTAEDKQQQNWDGGDSEENAKWEELCRAEEARRDRLLGELIRYRKICAQLRARLEHDTMLINLLQQQENEDKAPLAAANLLVTRF</sequence>
<evidence type="ECO:0000313" key="3">
    <source>
        <dbReference type="WBParaSite" id="GPLIN_000215600"/>
    </source>
</evidence>
<name>A0A183BNH0_GLOPA</name>
<feature type="region of interest" description="Disordered" evidence="1">
    <location>
        <begin position="121"/>
        <end position="150"/>
    </location>
</feature>
<dbReference type="AlphaFoldDB" id="A0A183BNH0"/>
<reference evidence="2" key="1">
    <citation type="submission" date="2014-05" db="EMBL/GenBank/DDBJ databases">
        <title>The genome and life-stage specific transcriptomes of Globodera pallida elucidate key aspects of plant parasitism by a cyst nematode.</title>
        <authorList>
            <person name="Cotton J.A."/>
            <person name="Lilley C.J."/>
            <person name="Jones L.M."/>
            <person name="Kikuchi T."/>
            <person name="Reid A.J."/>
            <person name="Thorpe P."/>
            <person name="Tsai I.J."/>
            <person name="Beasley H."/>
            <person name="Blok V."/>
            <person name="Cock P.J.A."/>
            <person name="Van den Akker S.E."/>
            <person name="Holroyd N."/>
            <person name="Hunt M."/>
            <person name="Mantelin S."/>
            <person name="Naghra H."/>
            <person name="Pain A."/>
            <person name="Palomares-Rius J.E."/>
            <person name="Zarowiecki M."/>
            <person name="Berriman M."/>
            <person name="Jones J.T."/>
            <person name="Urwin P.E."/>
        </authorList>
    </citation>
    <scope>NUCLEOTIDE SEQUENCE [LARGE SCALE GENOMIC DNA]</scope>
    <source>
        <strain evidence="2">Lindley</strain>
    </source>
</reference>
<dbReference type="WBParaSite" id="GPLIN_000215600">
    <property type="protein sequence ID" value="GPLIN_000215600"/>
    <property type="gene ID" value="GPLIN_000215600"/>
</dbReference>
<accession>A0A183BNH0</accession>
<feature type="region of interest" description="Disordered" evidence="1">
    <location>
        <begin position="195"/>
        <end position="244"/>
    </location>
</feature>
<feature type="compositionally biased region" description="Basic and acidic residues" evidence="1">
    <location>
        <begin position="121"/>
        <end position="136"/>
    </location>
</feature>